<organism evidence="1 2">
    <name type="scientific">Caerostris extrusa</name>
    <name type="common">Bark spider</name>
    <name type="synonym">Caerostris bankana</name>
    <dbReference type="NCBI Taxonomy" id="172846"/>
    <lineage>
        <taxon>Eukaryota</taxon>
        <taxon>Metazoa</taxon>
        <taxon>Ecdysozoa</taxon>
        <taxon>Arthropoda</taxon>
        <taxon>Chelicerata</taxon>
        <taxon>Arachnida</taxon>
        <taxon>Araneae</taxon>
        <taxon>Araneomorphae</taxon>
        <taxon>Entelegynae</taxon>
        <taxon>Araneoidea</taxon>
        <taxon>Araneidae</taxon>
        <taxon>Caerostris</taxon>
    </lineage>
</organism>
<sequence length="75" mass="7821">MMTLVDNLMTWSLEPQALVLNPGGGMGPVIPTGCRWNNPLNMVDNLVGIDARSADAARATINAGSTPYAHSIALG</sequence>
<dbReference type="AlphaFoldDB" id="A0AAV4U9I0"/>
<name>A0AAV4U9I0_CAEEX</name>
<gene>
    <name evidence="1" type="ORF">CEXT_422331</name>
</gene>
<evidence type="ECO:0000313" key="1">
    <source>
        <dbReference type="EMBL" id="GIY54408.1"/>
    </source>
</evidence>
<comment type="caution">
    <text evidence="1">The sequence shown here is derived from an EMBL/GenBank/DDBJ whole genome shotgun (WGS) entry which is preliminary data.</text>
</comment>
<accession>A0AAV4U9I0</accession>
<dbReference type="Proteomes" id="UP001054945">
    <property type="component" value="Unassembled WGS sequence"/>
</dbReference>
<reference evidence="1 2" key="1">
    <citation type="submission" date="2021-06" db="EMBL/GenBank/DDBJ databases">
        <title>Caerostris extrusa draft genome.</title>
        <authorList>
            <person name="Kono N."/>
            <person name="Arakawa K."/>
        </authorList>
    </citation>
    <scope>NUCLEOTIDE SEQUENCE [LARGE SCALE GENOMIC DNA]</scope>
</reference>
<keyword evidence="2" id="KW-1185">Reference proteome</keyword>
<proteinExistence type="predicted"/>
<evidence type="ECO:0000313" key="2">
    <source>
        <dbReference type="Proteomes" id="UP001054945"/>
    </source>
</evidence>
<dbReference type="EMBL" id="BPLR01012513">
    <property type="protein sequence ID" value="GIY54408.1"/>
    <property type="molecule type" value="Genomic_DNA"/>
</dbReference>
<protein>
    <submittedName>
        <fullName evidence="1">Uncharacterized protein</fullName>
    </submittedName>
</protein>